<keyword evidence="2" id="KW-1185">Reference proteome</keyword>
<sequence>MAEELAQLREGLWPRDVDDRWVVWLDGGTLRCWRSWTGTCIYETKVAVSEDGTGVAAMLDVLDDPDSYRRAGTDAGELERFESVLPLVWRREDEGDALAGVSVLGG</sequence>
<gene>
    <name evidence="1" type="ORF">QFW77_00895</name>
</gene>
<name>A0ABT6J408_9GAMM</name>
<dbReference type="RefSeq" id="WP_280572260.1">
    <property type="nucleotide sequence ID" value="NZ_JARXRM010000008.1"/>
</dbReference>
<dbReference type="Proteomes" id="UP001156940">
    <property type="component" value="Unassembled WGS sequence"/>
</dbReference>
<evidence type="ECO:0008006" key="3">
    <source>
        <dbReference type="Google" id="ProtNLM"/>
    </source>
</evidence>
<comment type="caution">
    <text evidence="1">The sequence shown here is derived from an EMBL/GenBank/DDBJ whole genome shotgun (WGS) entry which is preliminary data.</text>
</comment>
<evidence type="ECO:0000313" key="1">
    <source>
        <dbReference type="EMBL" id="MDH5821552.1"/>
    </source>
</evidence>
<protein>
    <recommendedName>
        <fullName evidence="3">GNAT family N-acetyltransferase</fullName>
    </recommendedName>
</protein>
<dbReference type="EMBL" id="JARXRM010000008">
    <property type="protein sequence ID" value="MDH5821552.1"/>
    <property type="molecule type" value="Genomic_DNA"/>
</dbReference>
<evidence type="ECO:0000313" key="2">
    <source>
        <dbReference type="Proteomes" id="UP001156940"/>
    </source>
</evidence>
<organism evidence="1 2">
    <name type="scientific">Luteimonas endophytica</name>
    <dbReference type="NCBI Taxonomy" id="3042023"/>
    <lineage>
        <taxon>Bacteria</taxon>
        <taxon>Pseudomonadati</taxon>
        <taxon>Pseudomonadota</taxon>
        <taxon>Gammaproteobacteria</taxon>
        <taxon>Lysobacterales</taxon>
        <taxon>Lysobacteraceae</taxon>
        <taxon>Luteimonas</taxon>
    </lineage>
</organism>
<reference evidence="1 2" key="1">
    <citation type="submission" date="2023-04" db="EMBL/GenBank/DDBJ databases">
        <title>Luteimonas endophyticus RD2P54.</title>
        <authorList>
            <person name="Sun J.-Q."/>
        </authorList>
    </citation>
    <scope>NUCLEOTIDE SEQUENCE [LARGE SCALE GENOMIC DNA]</scope>
    <source>
        <strain evidence="1 2">RD2P54</strain>
    </source>
</reference>
<accession>A0ABT6J408</accession>
<proteinExistence type="predicted"/>